<accession>A0AAD3HTU2</accession>
<protein>
    <submittedName>
        <fullName evidence="1">Uncharacterized protein</fullName>
    </submittedName>
</protein>
<organism evidence="1 2">
    <name type="scientific">Astrephomene gubernaculifera</name>
    <dbReference type="NCBI Taxonomy" id="47775"/>
    <lineage>
        <taxon>Eukaryota</taxon>
        <taxon>Viridiplantae</taxon>
        <taxon>Chlorophyta</taxon>
        <taxon>core chlorophytes</taxon>
        <taxon>Chlorophyceae</taxon>
        <taxon>CS clade</taxon>
        <taxon>Chlamydomonadales</taxon>
        <taxon>Astrephomenaceae</taxon>
        <taxon>Astrephomene</taxon>
    </lineage>
</organism>
<name>A0AAD3HTU2_9CHLO</name>
<sequence length="124" mass="14055">VNYEDVTVLFSFWEGFGDKEKVTKHMKTATQLEALIIVQKHEAKPVEFMAGLGFPGLTLLTRLPIRTSGANQTFQAYIFLTSLGKSNMLPEVKIQEQEFLPPAVYDLPVNDHTPLLIKMMQEDE</sequence>
<evidence type="ECO:0000313" key="1">
    <source>
        <dbReference type="EMBL" id="GFR52923.1"/>
    </source>
</evidence>
<keyword evidence="2" id="KW-1185">Reference proteome</keyword>
<comment type="caution">
    <text evidence="1">The sequence shown here is derived from an EMBL/GenBank/DDBJ whole genome shotgun (WGS) entry which is preliminary data.</text>
</comment>
<dbReference type="Proteomes" id="UP001054857">
    <property type="component" value="Unassembled WGS sequence"/>
</dbReference>
<proteinExistence type="predicted"/>
<feature type="non-terminal residue" evidence="1">
    <location>
        <position position="124"/>
    </location>
</feature>
<feature type="non-terminal residue" evidence="1">
    <location>
        <position position="1"/>
    </location>
</feature>
<reference evidence="1 2" key="1">
    <citation type="journal article" date="2021" name="Sci. Rep.">
        <title>Genome sequencing of the multicellular alga Astrephomene provides insights into convergent evolution of germ-soma differentiation.</title>
        <authorList>
            <person name="Yamashita S."/>
            <person name="Yamamoto K."/>
            <person name="Matsuzaki R."/>
            <person name="Suzuki S."/>
            <person name="Yamaguchi H."/>
            <person name="Hirooka S."/>
            <person name="Minakuchi Y."/>
            <person name="Miyagishima S."/>
            <person name="Kawachi M."/>
            <person name="Toyoda A."/>
            <person name="Nozaki H."/>
        </authorList>
    </citation>
    <scope>NUCLEOTIDE SEQUENCE [LARGE SCALE GENOMIC DNA]</scope>
    <source>
        <strain evidence="1 2">NIES-4017</strain>
    </source>
</reference>
<dbReference type="EMBL" id="BMAR01000075">
    <property type="protein sequence ID" value="GFR52923.1"/>
    <property type="molecule type" value="Genomic_DNA"/>
</dbReference>
<dbReference type="AlphaFoldDB" id="A0AAD3HTU2"/>
<gene>
    <name evidence="1" type="ORF">Agub_g15579</name>
</gene>
<evidence type="ECO:0000313" key="2">
    <source>
        <dbReference type="Proteomes" id="UP001054857"/>
    </source>
</evidence>